<sequence>MTETEQLQLYVERYFVRLNELAELAGTDADRIRALIAARAIPGPIYSIWPNGTFSSPIGGEHNGPAEGEAQHWYHPAAAWWIRRAASLDPEYAARQFQAKFLSDFRQALLADPYASLGYPQAFRNGEPDDTQIDSVGIAELNDWLDGGYGVCLRIWDGHHVVTKTCRRAGILHLTEEGRKSLLSAEDRLTLLDTMEALDAVMLPFAPHQRPKGTPGLWLDTILARYAMGTTREVAPI</sequence>
<dbReference type="InterPro" id="IPR045694">
    <property type="entry name" value="DUF6058"/>
</dbReference>
<dbReference type="EMBL" id="CP119312">
    <property type="protein sequence ID" value="WEK04673.1"/>
    <property type="molecule type" value="Genomic_DNA"/>
</dbReference>
<dbReference type="AlphaFoldDB" id="A0AAJ6B1R0"/>
<proteinExistence type="predicted"/>
<evidence type="ECO:0000313" key="1">
    <source>
        <dbReference type="EMBL" id="WEK04673.1"/>
    </source>
</evidence>
<accession>A0AAJ6B1R0</accession>
<dbReference type="Pfam" id="PF19531">
    <property type="entry name" value="DUF6058"/>
    <property type="match status" value="1"/>
</dbReference>
<organism evidence="1 2">
    <name type="scientific">Candidatus Devosia phytovorans</name>
    <dbReference type="NCBI Taxonomy" id="3121372"/>
    <lineage>
        <taxon>Bacteria</taxon>
        <taxon>Pseudomonadati</taxon>
        <taxon>Pseudomonadota</taxon>
        <taxon>Alphaproteobacteria</taxon>
        <taxon>Hyphomicrobiales</taxon>
        <taxon>Devosiaceae</taxon>
        <taxon>Devosia</taxon>
    </lineage>
</organism>
<dbReference type="Proteomes" id="UP001217476">
    <property type="component" value="Chromosome"/>
</dbReference>
<protein>
    <submittedName>
        <fullName evidence="1">DUF6058 family natural product biosynthesis protein</fullName>
    </submittedName>
</protein>
<gene>
    <name evidence="1" type="ORF">P0Y65_21275</name>
</gene>
<reference evidence="1" key="1">
    <citation type="submission" date="2023-03" db="EMBL/GenBank/DDBJ databases">
        <title>Andean soil-derived lignocellulolytic bacterial consortium as a source of novel taxa and putative plastic-active enzymes.</title>
        <authorList>
            <person name="Diaz-Garcia L."/>
            <person name="Chuvochina M."/>
            <person name="Feuerriegel G."/>
            <person name="Bunk B."/>
            <person name="Sproer C."/>
            <person name="Streit W.R."/>
            <person name="Rodriguez L.M."/>
            <person name="Overmann J."/>
            <person name="Jimenez D.J."/>
        </authorList>
    </citation>
    <scope>NUCLEOTIDE SEQUENCE</scope>
    <source>
        <strain evidence="1">MAG 4196</strain>
    </source>
</reference>
<evidence type="ECO:0000313" key="2">
    <source>
        <dbReference type="Proteomes" id="UP001217476"/>
    </source>
</evidence>
<name>A0AAJ6B1R0_9HYPH</name>